<feature type="domain" description="Carrier" evidence="14">
    <location>
        <begin position="2669"/>
        <end position="2744"/>
    </location>
</feature>
<dbReference type="Gene3D" id="3.40.50.720">
    <property type="entry name" value="NAD(P)-binding Rossmann-like Domain"/>
    <property type="match status" value="1"/>
</dbReference>
<evidence type="ECO:0000256" key="10">
    <source>
        <dbReference type="ARBA" id="ARBA00063272"/>
    </source>
</evidence>
<keyword evidence="3 17" id="KW-0808">Transferase</keyword>
<dbReference type="InterPro" id="IPR016039">
    <property type="entry name" value="Thiolase-like"/>
</dbReference>
<dbReference type="PROSITE" id="PS00012">
    <property type="entry name" value="PHOSPHOPANTETHEINE"/>
    <property type="match status" value="1"/>
</dbReference>
<dbReference type="InterPro" id="IPR014043">
    <property type="entry name" value="Acyl_transferase_dom"/>
</dbReference>
<keyword evidence="6" id="KW-0012">Acyltransferase</keyword>
<dbReference type="EMBL" id="FNJB01000007">
    <property type="protein sequence ID" value="SDP22016.1"/>
    <property type="molecule type" value="Genomic_DNA"/>
</dbReference>
<feature type="region of interest" description="Disordered" evidence="13">
    <location>
        <begin position="879"/>
        <end position="911"/>
    </location>
</feature>
<dbReference type="InterPro" id="IPR016035">
    <property type="entry name" value="Acyl_Trfase/lysoPLipase"/>
</dbReference>
<comment type="catalytic activity">
    <reaction evidence="7">
        <text>6 (S)-methylmalonyl-CoA + propanoyl-CoA + 6 NADPH + 12 H(+) = 6-deoxyerythronolide B + 6 CO2 + 6 NADP(+) + 7 CoA + H2O</text>
        <dbReference type="Rhea" id="RHEA:23068"/>
        <dbReference type="ChEBI" id="CHEBI:15377"/>
        <dbReference type="ChEBI" id="CHEBI:15378"/>
        <dbReference type="ChEBI" id="CHEBI:16089"/>
        <dbReference type="ChEBI" id="CHEBI:16526"/>
        <dbReference type="ChEBI" id="CHEBI:57287"/>
        <dbReference type="ChEBI" id="CHEBI:57327"/>
        <dbReference type="ChEBI" id="CHEBI:57392"/>
        <dbReference type="ChEBI" id="CHEBI:57783"/>
        <dbReference type="ChEBI" id="CHEBI:58349"/>
        <dbReference type="EC" id="2.3.1.94"/>
    </reaction>
</comment>
<dbReference type="Proteomes" id="UP000199651">
    <property type="component" value="Unassembled WGS sequence"/>
</dbReference>
<evidence type="ECO:0000259" key="16">
    <source>
        <dbReference type="PROSITE" id="PS52019"/>
    </source>
</evidence>
<evidence type="ECO:0000256" key="2">
    <source>
        <dbReference type="ARBA" id="ARBA00022553"/>
    </source>
</evidence>
<dbReference type="FunFam" id="3.40.366.10:FF:000002">
    <property type="entry name" value="Probable polyketide synthase 2"/>
    <property type="match status" value="2"/>
</dbReference>
<evidence type="ECO:0000313" key="17">
    <source>
        <dbReference type="EMBL" id="SDP22016.1"/>
    </source>
</evidence>
<keyword evidence="18" id="KW-1185">Reference proteome</keyword>
<dbReference type="PANTHER" id="PTHR43775">
    <property type="entry name" value="FATTY ACID SYNTHASE"/>
    <property type="match status" value="1"/>
</dbReference>
<dbReference type="EC" id="2.3.1.94" evidence="11"/>
<dbReference type="InterPro" id="IPR036291">
    <property type="entry name" value="NAD(P)-bd_dom_sf"/>
</dbReference>
<dbReference type="GO" id="GO:0031177">
    <property type="term" value="F:phosphopantetheine binding"/>
    <property type="evidence" value="ECO:0007669"/>
    <property type="project" value="InterPro"/>
</dbReference>
<keyword evidence="1" id="KW-0596">Phosphopantetheine</keyword>
<feature type="domain" description="PKS/mFAS DH" evidence="16">
    <location>
        <begin position="1893"/>
        <end position="2180"/>
    </location>
</feature>
<dbReference type="InterPro" id="IPR009081">
    <property type="entry name" value="PP-bd_ACP"/>
</dbReference>
<evidence type="ECO:0000256" key="11">
    <source>
        <dbReference type="ARBA" id="ARBA00066981"/>
    </source>
</evidence>
<evidence type="ECO:0000256" key="4">
    <source>
        <dbReference type="ARBA" id="ARBA00022737"/>
    </source>
</evidence>
<reference evidence="18" key="1">
    <citation type="submission" date="2016-10" db="EMBL/GenBank/DDBJ databases">
        <authorList>
            <person name="Varghese N."/>
            <person name="Submissions S."/>
        </authorList>
    </citation>
    <scope>NUCLEOTIDE SEQUENCE [LARGE SCALE GENOMIC DNA]</scope>
    <source>
        <strain evidence="18">IBRC-M 10655</strain>
    </source>
</reference>
<feature type="active site" description="Proton acceptor; for dehydratase activity" evidence="12">
    <location>
        <position position="1925"/>
    </location>
</feature>
<dbReference type="SMART" id="SM00822">
    <property type="entry name" value="PKS_KR"/>
    <property type="match status" value="1"/>
</dbReference>
<dbReference type="SMART" id="SM01294">
    <property type="entry name" value="PKS_PP_betabranch"/>
    <property type="match status" value="1"/>
</dbReference>
<feature type="domain" description="Carrier" evidence="14">
    <location>
        <begin position="909"/>
        <end position="987"/>
    </location>
</feature>
<keyword evidence="5" id="KW-0511">Multifunctional enzyme</keyword>
<dbReference type="InterPro" id="IPR013968">
    <property type="entry name" value="PKS_KR"/>
</dbReference>
<dbReference type="Gene3D" id="3.40.47.10">
    <property type="match status" value="2"/>
</dbReference>
<dbReference type="SUPFAM" id="SSF52151">
    <property type="entry name" value="FabD/lysophospholipase-like"/>
    <property type="match status" value="2"/>
</dbReference>
<evidence type="ECO:0000256" key="13">
    <source>
        <dbReference type="SAM" id="MobiDB-lite"/>
    </source>
</evidence>
<dbReference type="InterPro" id="IPR042104">
    <property type="entry name" value="PKS_dehydratase_sf"/>
</dbReference>
<evidence type="ECO:0000256" key="12">
    <source>
        <dbReference type="PROSITE-ProRule" id="PRU01363"/>
    </source>
</evidence>
<dbReference type="InterPro" id="IPR049551">
    <property type="entry name" value="PKS_DH_C"/>
</dbReference>
<dbReference type="FunFam" id="1.10.1200.10:FF:000007">
    <property type="entry name" value="Probable polyketide synthase pks17"/>
    <property type="match status" value="1"/>
</dbReference>
<feature type="active site" description="Proton donor; for dehydratase activity" evidence="12">
    <location>
        <position position="2099"/>
    </location>
</feature>
<dbReference type="InterPro" id="IPR032821">
    <property type="entry name" value="PKS_assoc"/>
</dbReference>
<dbReference type="PROSITE" id="PS52019">
    <property type="entry name" value="PKS_MFAS_DH"/>
    <property type="match status" value="1"/>
</dbReference>
<evidence type="ECO:0000256" key="3">
    <source>
        <dbReference type="ARBA" id="ARBA00022679"/>
    </source>
</evidence>
<dbReference type="InterPro" id="IPR006162">
    <property type="entry name" value="Ppantetheine_attach_site"/>
</dbReference>
<sequence length="2827" mass="295617">MVGETIQPNGTKVDQDGRRVRHEGVPASAEPIAVVGMSCRLPQAGDPDTFWQHLRAGVDAVTEVPEGRWPHAGEPEYRRGGFVADVDRFDADFFGISPNEAAVMDPQQRLALELAWEALENARLAPTALRSTPAGVYFGAISQDYAALQDRVGAPGPHSYTGSHRAMIANRVSYFLGLAGPSLTLDTGQSSSLVAVQLACEALRRGEIELALAGGVNLNLLAETTDAIGSFGALSPDGHCYVFDSRANGYVRGEGGALVVLKPLSAAVRDGDVVHCVILGGAVNNDGGGDGLTAPNGLAQRQVIEAACAHAGVRPADVQYVELHGTGTKVGDPIEAAALGAALGEGRPAPLLVGSVKTNIGHLEGAAGIAGLLKVVLSLKHGELPASLNFQTPNPDISLDDLGLRVAETAQPWPRPDETLVAGVSSFGMGGTNCHLVLAAAPATLDQPVASGRPDAPWVLTARSAPALSALAERLRARVEEAGIDSADVAMSLVRTRAEFDHRAVVLGDDLPTKVEALAALAAGRPDMSVVTGTATPARCAFTFPGQGSQWPEMARALLDSSPGFADRIAECDAALAPFVDYSLTEVLRGSGPDLDRVDVVQPALWAVMVSLAHLWRSHGVEPDLVIGHSQGEIAAATVVGALSLSDGARVVALRSKAIAAIAGSGGMMSVAAPLDVVESVVAAHAPRATVAAVNGPRSVVVSGDREVLAELGRIFDADYRTKLVPVDYASHSVAVEQLRERLLTELAPIRPVSSGTLFISTLTGEPMDTAGLDAEYWYRSLRQPVRFAAAVRRALDHGCDLVIECSAHPVLVAGVEETAEEAERDLVVVGTLRRADGGFDRFQRALAEAYTAGAPVDWVSTLDAARIVDLPTYPFQRQRHWSAPGSSPRPAVTSGQTRVEEPAPVTTHSRRSLRDLVLSTTAGVLGHQDATNVLPNRTFKELGVDSATAVELRNRLRAATGLRLSTGLLFDHPTPDAVVDHLTSLTGNDKQAAITHSAAPADDDPVVIVAMGCRYPGDVTTPEELWQLVATETDAISAFPTNRGWDVETLFATGAERSGTSDTRHGGFLHDADQFDAGLFGISPREAMAMDPQQRLLLEICWETIERAGLDHAALRGSDTGVFIGAMAPDYGPRLHQPVGDVDGHLLTGSALSVVSGRIAYTLGLQGPALTIDTACSASLVAVHLAAQALRRGECSLALAGGATVMATPGMFVEFSRQGGLAEDGRCKAFSSTADGTGWAEGAGVLLLERLSDARKHGHPVLAVLRGSAVNQDGRSNGMTAPNGPSQERVIRQALADARLDAADVDAVEAHGTGTRLGDPIEAQALLDTYGRDRPEDRPLWLGSVKSNLGHTQAAAGVAGVIKMVKALEHRKLPRTLHVDAPTEHVDWASGGVRLLTEPVDLPGDRPSRAAVSSFGISGTNAHVILEQAPAETQVEPATGPIVWTLSARTEAALRAQAARLCDYAVTAPEGDLAAAGHVLARRARFDRRAVVVAEDRDDLTAALAALAEGLPHQSVVDGVAAADVRPVFVFPGQGSQWAGMATELLDTSAVFRDELTRCDEALARHTGRSVLAVLRGDEDAPALVGSDVIQPVLFAVMVSIAAVWRSVGIEPAAVVGHSQGEITAACAAGALSLADAAKIVALRSQALMKLTGTGGMLAVSLPADEAGRRIEPWADRLWVAILSGPSSTVVAGDLTALDEFAATCADVRVHKVAIDYAAHTPHIEALREELLAALDVVKPQPTDITFCSAMAGEFIDSAELTADYWYGGLRNPVRFADAVRAFAGQGTPLFIESSPHAVLTGHIQDTLTAAESAGSAIGSLRRGDGGRRRFLLAAAQAHVLGADVDWSAALADVPRRHVDLPTYPFEHRRYWIEGAAPTADLAASGMTESRHPLLGAVVSLAEGDGFLLTGRLSVAAMPWLADHVVDSQVLLPGTAFVDLALEAASVAGCAEIADLTLESPVVLPETGAVRIQLVVGGADAAGRRGLTVHTRPADDSDDLNDTVSWTRNATGVLAPAASPAAGDLAAWPPADAVAVDLDEVYERLADRGYAYGPAFQGLVDAWRVSADGGTDTYVEVALPEAVRADAGRFALHPALLDAALHVLVLGDPAHALMDQGSMLLPFAWSGVRVTALGAEALRVRITETADDRVSLAIHDGAGQRIADVDALTLRRIERQGAAAPARSGVAPYVVDWIDLTVPDAVAEPRRWAVVGSDGAADDLSATLGLAGIDAPLYYDLNSLAEITAGDLPDTIVVPGLSEVDDDLAYAAREAMYQVLDLVQVFLGDDRFTKSRLLFATRGVFAGSAAGVAGAALWGLVRSAIAEHPGRFALVDVDEGCTEWAAVAAAVAAGETQLLVRDADVLVPRLARPGTGADTSSMDGSGTVLVTGGTGGLGALVAEHLVKQHGVRHLLLASRRGESAPGAEDLVTRLRDLGAEVDLVACDVSDRYAVADLLNSVPADRPLTGIVHTAGVLDDATVDGLSAGRLDTVFGPKADAAWHLHELTRDLPLSTFVLFSSVAGVVGTPGQGNYAAANMFLDGLAAHRHELGLPAVSVAWGLWDTEAGMTGGLTAADTARLGRSGIAPLTSRQGLDLLDHALSSPDPQLVAAKWDTAELRERAETSELPAVLRGLVRVTRRATTPTASNAVSAPADGLAQRLSAMAETDARKVMTQLVRSHVAAVLAHPSGDAVEVDLEFSEMGFDSLTAVELRNRLDAEVGVRLPATVAFDHPTVAALAEFLRATIAPSAQSPEDLLRATLDHIHGVLPDDDETTRSKLAAILHSTLHRLGSGQAAKDEGPINSIADVVLDQVDSASDEEMFAFIDQKF</sequence>
<dbReference type="Pfam" id="PF00698">
    <property type="entry name" value="Acyl_transf_1"/>
    <property type="match status" value="2"/>
</dbReference>
<evidence type="ECO:0000256" key="5">
    <source>
        <dbReference type="ARBA" id="ARBA00023268"/>
    </source>
</evidence>
<dbReference type="CDD" id="cd00833">
    <property type="entry name" value="PKS"/>
    <property type="match status" value="2"/>
</dbReference>
<dbReference type="SMART" id="SM00826">
    <property type="entry name" value="PKS_DH"/>
    <property type="match status" value="1"/>
</dbReference>
<dbReference type="SUPFAM" id="SSF55048">
    <property type="entry name" value="Probable ACP-binding domain of malonyl-CoA ACP transacylase"/>
    <property type="match status" value="2"/>
</dbReference>
<dbReference type="InterPro" id="IPR001227">
    <property type="entry name" value="Ac_transferase_dom_sf"/>
</dbReference>
<evidence type="ECO:0000256" key="8">
    <source>
        <dbReference type="ARBA" id="ARBA00060158"/>
    </source>
</evidence>
<dbReference type="OrthoDB" id="9778690at2"/>
<evidence type="ECO:0000256" key="6">
    <source>
        <dbReference type="ARBA" id="ARBA00023315"/>
    </source>
</evidence>
<feature type="region of interest" description="N-terminal hotdog fold" evidence="12">
    <location>
        <begin position="1893"/>
        <end position="2022"/>
    </location>
</feature>
<dbReference type="Pfam" id="PF16197">
    <property type="entry name" value="KAsynt_C_assoc"/>
    <property type="match status" value="2"/>
</dbReference>
<dbReference type="InterPro" id="IPR036736">
    <property type="entry name" value="ACP-like_sf"/>
</dbReference>
<feature type="compositionally biased region" description="Basic and acidic residues" evidence="13">
    <location>
        <begin position="13"/>
        <end position="24"/>
    </location>
</feature>
<evidence type="ECO:0000256" key="7">
    <source>
        <dbReference type="ARBA" id="ARBA00052442"/>
    </source>
</evidence>
<proteinExistence type="predicted"/>
<dbReference type="Gene3D" id="3.40.366.10">
    <property type="entry name" value="Malonyl-Coenzyme A Acyl Carrier Protein, domain 2"/>
    <property type="match status" value="2"/>
</dbReference>
<comment type="pathway">
    <text evidence="9">Antibiotic biosynthesis; erythromycin biosynthesis.</text>
</comment>
<evidence type="ECO:0000256" key="1">
    <source>
        <dbReference type="ARBA" id="ARBA00022450"/>
    </source>
</evidence>
<dbReference type="SMART" id="SM00825">
    <property type="entry name" value="PKS_KS"/>
    <property type="match status" value="2"/>
</dbReference>
<feature type="region of interest" description="C-terminal hotdog fold" evidence="12">
    <location>
        <begin position="2034"/>
        <end position="2180"/>
    </location>
</feature>
<protein>
    <recommendedName>
        <fullName evidence="11">6-deoxyerythronolide-B synthase</fullName>
        <ecNumber evidence="11">2.3.1.94</ecNumber>
    </recommendedName>
</protein>
<dbReference type="InterPro" id="IPR016036">
    <property type="entry name" value="Malonyl_transacylase_ACP-bd"/>
</dbReference>
<dbReference type="Pfam" id="PF00109">
    <property type="entry name" value="ketoacyl-synt"/>
    <property type="match status" value="2"/>
</dbReference>
<dbReference type="PROSITE" id="PS00606">
    <property type="entry name" value="KS3_1"/>
    <property type="match status" value="1"/>
</dbReference>
<dbReference type="InterPro" id="IPR020807">
    <property type="entry name" value="PKS_DH"/>
</dbReference>
<dbReference type="InterPro" id="IPR050091">
    <property type="entry name" value="PKS_NRPS_Biosynth_Enz"/>
</dbReference>
<evidence type="ECO:0000256" key="9">
    <source>
        <dbReference type="ARBA" id="ARBA00060622"/>
    </source>
</evidence>
<dbReference type="InterPro" id="IPR020841">
    <property type="entry name" value="PKS_Beta-ketoAc_synthase_dom"/>
</dbReference>
<dbReference type="Gene3D" id="3.10.129.110">
    <property type="entry name" value="Polyketide synthase dehydratase"/>
    <property type="match status" value="1"/>
</dbReference>
<dbReference type="Pfam" id="PF08659">
    <property type="entry name" value="KR"/>
    <property type="match status" value="1"/>
</dbReference>
<dbReference type="SUPFAM" id="SSF53901">
    <property type="entry name" value="Thiolase-like"/>
    <property type="match status" value="2"/>
</dbReference>
<evidence type="ECO:0000259" key="15">
    <source>
        <dbReference type="PROSITE" id="PS52004"/>
    </source>
</evidence>
<name>A0A1H0QZ09_9PSEU</name>
<dbReference type="SMART" id="SM00823">
    <property type="entry name" value="PKS_PP"/>
    <property type="match status" value="2"/>
</dbReference>
<feature type="region of interest" description="Disordered" evidence="13">
    <location>
        <begin position="1"/>
        <end position="25"/>
    </location>
</feature>
<feature type="domain" description="Ketosynthase family 3 (KS3)" evidence="15">
    <location>
        <begin position="1004"/>
        <end position="1429"/>
    </location>
</feature>
<dbReference type="SUPFAM" id="SSF47336">
    <property type="entry name" value="ACP-like"/>
    <property type="match status" value="2"/>
</dbReference>
<dbReference type="Pfam" id="PF14765">
    <property type="entry name" value="PS-DH"/>
    <property type="match status" value="1"/>
</dbReference>
<evidence type="ECO:0000313" key="18">
    <source>
        <dbReference type="Proteomes" id="UP000199651"/>
    </source>
</evidence>
<dbReference type="SUPFAM" id="SSF51735">
    <property type="entry name" value="NAD(P)-binding Rossmann-fold domains"/>
    <property type="match status" value="2"/>
</dbReference>
<dbReference type="Gene3D" id="1.10.1200.10">
    <property type="entry name" value="ACP-like"/>
    <property type="match status" value="2"/>
</dbReference>
<dbReference type="PANTHER" id="PTHR43775:SF51">
    <property type="entry name" value="INACTIVE PHENOLPHTHIOCEROL SYNTHESIS POLYKETIDE SYNTHASE TYPE I PKS1-RELATED"/>
    <property type="match status" value="1"/>
</dbReference>
<dbReference type="Pfam" id="PF21089">
    <property type="entry name" value="PKS_DH_N"/>
    <property type="match status" value="1"/>
</dbReference>
<dbReference type="InterPro" id="IPR018201">
    <property type="entry name" value="Ketoacyl_synth_AS"/>
</dbReference>
<keyword evidence="2" id="KW-0597">Phosphoprotein</keyword>
<evidence type="ECO:0000259" key="14">
    <source>
        <dbReference type="PROSITE" id="PS50075"/>
    </source>
</evidence>
<dbReference type="FunFam" id="3.40.47.10:FF:000019">
    <property type="entry name" value="Polyketide synthase type I"/>
    <property type="match status" value="1"/>
</dbReference>
<dbReference type="SMART" id="SM00827">
    <property type="entry name" value="PKS_AT"/>
    <property type="match status" value="2"/>
</dbReference>
<accession>A0A1H0QZ09</accession>
<dbReference type="PROSITE" id="PS52004">
    <property type="entry name" value="KS3_2"/>
    <property type="match status" value="2"/>
</dbReference>
<dbReference type="RefSeq" id="WP_091377610.1">
    <property type="nucleotide sequence ID" value="NZ_FNDV01000004.1"/>
</dbReference>
<dbReference type="PROSITE" id="PS50075">
    <property type="entry name" value="CARRIER"/>
    <property type="match status" value="2"/>
</dbReference>
<feature type="domain" description="Ketosynthase family 3 (KS3)" evidence="15">
    <location>
        <begin position="29"/>
        <end position="440"/>
    </location>
</feature>
<dbReference type="CDD" id="cd08956">
    <property type="entry name" value="KR_3_FAS_SDR_x"/>
    <property type="match status" value="1"/>
</dbReference>
<comment type="function">
    <text evidence="8">Involved in the biosynthesis of antibiotic erythromycin via the biosynthesis of its aglycone precursor, 6-deoxyerythronolide B (6-dEB).</text>
</comment>
<dbReference type="InterPro" id="IPR014031">
    <property type="entry name" value="Ketoacyl_synth_C"/>
</dbReference>
<dbReference type="InterPro" id="IPR014030">
    <property type="entry name" value="Ketoacyl_synth_N"/>
</dbReference>
<dbReference type="STRING" id="504798.SAMN05421871_104194"/>
<gene>
    <name evidence="17" type="ORF">SAMN05192558_107195</name>
</gene>
<feature type="compositionally biased region" description="Polar residues" evidence="13">
    <location>
        <begin position="1"/>
        <end position="12"/>
    </location>
</feature>
<dbReference type="GO" id="GO:0004312">
    <property type="term" value="F:fatty acid synthase activity"/>
    <property type="evidence" value="ECO:0007669"/>
    <property type="project" value="TreeGrafter"/>
</dbReference>
<dbReference type="InterPro" id="IPR020806">
    <property type="entry name" value="PKS_PP-bd"/>
</dbReference>
<dbReference type="InterPro" id="IPR049900">
    <property type="entry name" value="PKS_mFAS_DH"/>
</dbReference>
<dbReference type="Pfam" id="PF00550">
    <property type="entry name" value="PP-binding"/>
    <property type="match status" value="2"/>
</dbReference>
<dbReference type="InterPro" id="IPR057326">
    <property type="entry name" value="KR_dom"/>
</dbReference>
<dbReference type="GO" id="GO:0006633">
    <property type="term" value="P:fatty acid biosynthetic process"/>
    <property type="evidence" value="ECO:0007669"/>
    <property type="project" value="InterPro"/>
</dbReference>
<dbReference type="Pfam" id="PF02801">
    <property type="entry name" value="Ketoacyl-synt_C"/>
    <property type="match status" value="2"/>
</dbReference>
<keyword evidence="4" id="KW-0677">Repeat</keyword>
<dbReference type="Gene3D" id="3.30.70.3290">
    <property type="match status" value="2"/>
</dbReference>
<dbReference type="InterPro" id="IPR049552">
    <property type="entry name" value="PKS_DH_N"/>
</dbReference>
<dbReference type="GO" id="GO:0047879">
    <property type="term" value="F:erythronolide synthase activity"/>
    <property type="evidence" value="ECO:0007669"/>
    <property type="project" value="UniProtKB-EC"/>
</dbReference>
<organism evidence="17 18">
    <name type="scientific">Actinokineospora alba</name>
    <dbReference type="NCBI Taxonomy" id="504798"/>
    <lineage>
        <taxon>Bacteria</taxon>
        <taxon>Bacillati</taxon>
        <taxon>Actinomycetota</taxon>
        <taxon>Actinomycetes</taxon>
        <taxon>Pseudonocardiales</taxon>
        <taxon>Pseudonocardiaceae</taxon>
        <taxon>Actinokineospora</taxon>
    </lineage>
</organism>
<comment type="subunit">
    <text evidence="10">Homodimer. Erythronolide synthase is composed of EryAI, EryAII and EryAIII multimodular (2 modules) polypeptides each coding for a functional synthase subunit which participates in 2 of the six FAS-like elongation steps required for formation of the polyketide. Module 1, 2, 3, 4, 5, and 6 participating in biosynthesis steps 1, 2, 3, 4, 5, and 6, respectively.</text>
</comment>
<dbReference type="GO" id="GO:0004315">
    <property type="term" value="F:3-oxoacyl-[acyl-carrier-protein] synthase activity"/>
    <property type="evidence" value="ECO:0007669"/>
    <property type="project" value="InterPro"/>
</dbReference>